<evidence type="ECO:0000313" key="7">
    <source>
        <dbReference type="Proteomes" id="UP000003374"/>
    </source>
</evidence>
<dbReference type="PANTHER" id="PTHR44757:SF2">
    <property type="entry name" value="BIOFILM ARCHITECTURE MAINTENANCE PROTEIN MBAA"/>
    <property type="match status" value="1"/>
</dbReference>
<accession>A4BSD5</accession>
<evidence type="ECO:0000259" key="3">
    <source>
        <dbReference type="PROSITE" id="PS50112"/>
    </source>
</evidence>
<dbReference type="PROSITE" id="PS50112">
    <property type="entry name" value="PAS"/>
    <property type="match status" value="1"/>
</dbReference>
<dbReference type="Pfam" id="PF00990">
    <property type="entry name" value="GGDEF"/>
    <property type="match status" value="1"/>
</dbReference>
<dbReference type="InterPro" id="IPR001633">
    <property type="entry name" value="EAL_dom"/>
</dbReference>
<dbReference type="SUPFAM" id="SSF55785">
    <property type="entry name" value="PYP-like sensor domain (PAS domain)"/>
    <property type="match status" value="1"/>
</dbReference>
<feature type="domain" description="PAS" evidence="3">
    <location>
        <begin position="1"/>
        <end position="37"/>
    </location>
</feature>
<dbReference type="PANTHER" id="PTHR44757">
    <property type="entry name" value="DIGUANYLATE CYCLASE DGCP"/>
    <property type="match status" value="1"/>
</dbReference>
<dbReference type="PROSITE" id="PS50883">
    <property type="entry name" value="EAL"/>
    <property type="match status" value="1"/>
</dbReference>
<dbReference type="InterPro" id="IPR035919">
    <property type="entry name" value="EAL_sf"/>
</dbReference>
<gene>
    <name evidence="6" type="ORF">NB231_13411</name>
</gene>
<dbReference type="SUPFAM" id="SSF141868">
    <property type="entry name" value="EAL domain-like"/>
    <property type="match status" value="1"/>
</dbReference>
<name>A4BSD5_9GAMM</name>
<dbReference type="FunFam" id="3.20.20.450:FF:000001">
    <property type="entry name" value="Cyclic di-GMP phosphodiesterase yahA"/>
    <property type="match status" value="1"/>
</dbReference>
<dbReference type="Pfam" id="PF00563">
    <property type="entry name" value="EAL"/>
    <property type="match status" value="1"/>
</dbReference>
<dbReference type="Gene3D" id="3.20.20.450">
    <property type="entry name" value="EAL domain"/>
    <property type="match status" value="1"/>
</dbReference>
<dbReference type="SMART" id="SM00052">
    <property type="entry name" value="EAL"/>
    <property type="match status" value="1"/>
</dbReference>
<dbReference type="InterPro" id="IPR000160">
    <property type="entry name" value="GGDEF_dom"/>
</dbReference>
<organism evidence="6 7">
    <name type="scientific">Nitrococcus mobilis Nb-231</name>
    <dbReference type="NCBI Taxonomy" id="314278"/>
    <lineage>
        <taxon>Bacteria</taxon>
        <taxon>Pseudomonadati</taxon>
        <taxon>Pseudomonadota</taxon>
        <taxon>Gammaproteobacteria</taxon>
        <taxon>Chromatiales</taxon>
        <taxon>Ectothiorhodospiraceae</taxon>
        <taxon>Nitrococcus</taxon>
    </lineage>
</organism>
<dbReference type="GO" id="GO:0071111">
    <property type="term" value="F:cyclic-guanylate-specific phosphodiesterase activity"/>
    <property type="evidence" value="ECO:0007669"/>
    <property type="project" value="UniProtKB-EC"/>
</dbReference>
<dbReference type="InterPro" id="IPR013767">
    <property type="entry name" value="PAS_fold"/>
</dbReference>
<dbReference type="CDD" id="cd01949">
    <property type="entry name" value="GGDEF"/>
    <property type="match status" value="1"/>
</dbReference>
<dbReference type="SUPFAM" id="SSF55073">
    <property type="entry name" value="Nucleotide cyclase"/>
    <property type="match status" value="1"/>
</dbReference>
<dbReference type="eggNOG" id="COG5001">
    <property type="taxonomic scope" value="Bacteria"/>
</dbReference>
<dbReference type="HOGENOM" id="CLU_000445_70_20_6"/>
<dbReference type="InterPro" id="IPR052155">
    <property type="entry name" value="Biofilm_reg_signaling"/>
</dbReference>
<comment type="caution">
    <text evidence="6">The sequence shown here is derived from an EMBL/GenBank/DDBJ whole genome shotgun (WGS) entry which is preliminary data.</text>
</comment>
<dbReference type="InterPro" id="IPR000014">
    <property type="entry name" value="PAS"/>
</dbReference>
<dbReference type="GO" id="GO:0006355">
    <property type="term" value="P:regulation of DNA-templated transcription"/>
    <property type="evidence" value="ECO:0007669"/>
    <property type="project" value="InterPro"/>
</dbReference>
<dbReference type="AlphaFoldDB" id="A4BSD5"/>
<dbReference type="InterPro" id="IPR043128">
    <property type="entry name" value="Rev_trsase/Diguanyl_cyclase"/>
</dbReference>
<dbReference type="InterPro" id="IPR035965">
    <property type="entry name" value="PAS-like_dom_sf"/>
</dbReference>
<evidence type="ECO:0000259" key="4">
    <source>
        <dbReference type="PROSITE" id="PS50883"/>
    </source>
</evidence>
<dbReference type="PROSITE" id="PS50887">
    <property type="entry name" value="GGDEF"/>
    <property type="match status" value="1"/>
</dbReference>
<sequence length="654" mass="72595">MLGYGTEEIEGRSVTELVQPDFLGRLRYARERLLQPDYKCCGETLLLDWFNRQGQVVSTQASLERVSGEHRLIRLQLESGASPGKCQADASAAPGWFRGMVEAATDAMLLVDNWGVVRFINSSGERLFRQPRSSALGNSVEQLLSMPIPDMSTAARTVTGLITDTLRLRCQEQLALWGVGGDGSEFSAVVSVIPLEGLSEPMALLQVHDITEEQQREARLRHLTNFDPVTGLPNRALFTDRLRVAATRCTRGENSLVLGYIDIDRFKDFNETLGHRTGDDVLREIARRLKRHVCDENTLARLNGDEFALLIEGSYTANEIKILARGMLDSLAQPFFIAGHELFVTASAGFAVYDCVGDEAGDLLRKAEIAMYRAKSQGRNNFCFYSAALEGGVSERLRLEVELRHALERQEFILYYQPLVEVRGHRVIGLEALLRWQHPQRGLIGPSEFIPVLEETKLIVPVGEWIMHEACRFLVALSKDFGRSLRLAVNVSAEQIRHPGFARSVERALLASGLPASVLELELTETLLMDHTATVHESLAALKQLGVAISVDDFGTGYSSLAYLKRFPVSALKIDRSFITDVAGGSDDRAIAGAIIAMARSLGLGVVAEGVESESQARFLRRWPELIVQGYFFAPPLPPAEARIRWAGLWTYRK</sequence>
<dbReference type="NCBIfam" id="TIGR00229">
    <property type="entry name" value="sensory_box"/>
    <property type="match status" value="1"/>
</dbReference>
<keyword evidence="7" id="KW-1185">Reference proteome</keyword>
<evidence type="ECO:0000259" key="5">
    <source>
        <dbReference type="PROSITE" id="PS50887"/>
    </source>
</evidence>
<protein>
    <recommendedName>
        <fullName evidence="1">cyclic-guanylate-specific phosphodiesterase</fullName>
        <ecNumber evidence="1">3.1.4.52</ecNumber>
    </recommendedName>
</protein>
<dbReference type="InterPro" id="IPR029787">
    <property type="entry name" value="Nucleotide_cyclase"/>
</dbReference>
<dbReference type="STRING" id="314278.NB231_13411"/>
<feature type="domain" description="GGDEF" evidence="5">
    <location>
        <begin position="254"/>
        <end position="387"/>
    </location>
</feature>
<reference evidence="6 7" key="1">
    <citation type="submission" date="2006-02" db="EMBL/GenBank/DDBJ databases">
        <authorList>
            <person name="Waterbury J."/>
            <person name="Ferriera S."/>
            <person name="Johnson J."/>
            <person name="Kravitz S."/>
            <person name="Halpern A."/>
            <person name="Remington K."/>
            <person name="Beeson K."/>
            <person name="Tran B."/>
            <person name="Rogers Y.-H."/>
            <person name="Friedman R."/>
            <person name="Venter J.C."/>
        </authorList>
    </citation>
    <scope>NUCLEOTIDE SEQUENCE [LARGE SCALE GENOMIC DNA]</scope>
    <source>
        <strain evidence="6 7">Nb-231</strain>
    </source>
</reference>
<dbReference type="SMART" id="SM00267">
    <property type="entry name" value="GGDEF"/>
    <property type="match status" value="1"/>
</dbReference>
<dbReference type="Gene3D" id="3.30.450.20">
    <property type="entry name" value="PAS domain"/>
    <property type="match status" value="1"/>
</dbReference>
<dbReference type="Gene3D" id="3.30.70.270">
    <property type="match status" value="1"/>
</dbReference>
<dbReference type="Proteomes" id="UP000003374">
    <property type="component" value="Unassembled WGS sequence"/>
</dbReference>
<evidence type="ECO:0000256" key="1">
    <source>
        <dbReference type="ARBA" id="ARBA00012282"/>
    </source>
</evidence>
<dbReference type="NCBIfam" id="TIGR00254">
    <property type="entry name" value="GGDEF"/>
    <property type="match status" value="1"/>
</dbReference>
<dbReference type="EC" id="3.1.4.52" evidence="1"/>
<evidence type="ECO:0000313" key="6">
    <source>
        <dbReference type="EMBL" id="EAR21395.1"/>
    </source>
</evidence>
<proteinExistence type="predicted"/>
<keyword evidence="2" id="KW-0973">c-di-GMP</keyword>
<dbReference type="Pfam" id="PF00989">
    <property type="entry name" value="PAS"/>
    <property type="match status" value="1"/>
</dbReference>
<dbReference type="Pfam" id="PF13426">
    <property type="entry name" value="PAS_9"/>
    <property type="match status" value="1"/>
</dbReference>
<feature type="domain" description="EAL" evidence="4">
    <location>
        <begin position="396"/>
        <end position="650"/>
    </location>
</feature>
<dbReference type="CDD" id="cd01948">
    <property type="entry name" value="EAL"/>
    <property type="match status" value="1"/>
</dbReference>
<dbReference type="EMBL" id="AAOF01000009">
    <property type="protein sequence ID" value="EAR21395.1"/>
    <property type="molecule type" value="Genomic_DNA"/>
</dbReference>
<evidence type="ECO:0000256" key="2">
    <source>
        <dbReference type="ARBA" id="ARBA00022636"/>
    </source>
</evidence>